<comment type="caution">
    <text evidence="1">The sequence shown here is derived from an EMBL/GenBank/DDBJ whole genome shotgun (WGS) entry which is preliminary data.</text>
</comment>
<accession>A0A5J4WLG3</accession>
<name>A0A5J4WLG3_9EUKA</name>
<organism evidence="1 2">
    <name type="scientific">Streblomastix strix</name>
    <dbReference type="NCBI Taxonomy" id="222440"/>
    <lineage>
        <taxon>Eukaryota</taxon>
        <taxon>Metamonada</taxon>
        <taxon>Preaxostyla</taxon>
        <taxon>Oxymonadida</taxon>
        <taxon>Streblomastigidae</taxon>
        <taxon>Streblomastix</taxon>
    </lineage>
</organism>
<protein>
    <submittedName>
        <fullName evidence="1">Uncharacterized protein</fullName>
    </submittedName>
</protein>
<dbReference type="AlphaFoldDB" id="A0A5J4WLG3"/>
<dbReference type="EMBL" id="SNRW01001677">
    <property type="protein sequence ID" value="KAA6395466.1"/>
    <property type="molecule type" value="Genomic_DNA"/>
</dbReference>
<evidence type="ECO:0000313" key="1">
    <source>
        <dbReference type="EMBL" id="KAA6395466.1"/>
    </source>
</evidence>
<proteinExistence type="predicted"/>
<evidence type="ECO:0000313" key="2">
    <source>
        <dbReference type="Proteomes" id="UP000324800"/>
    </source>
</evidence>
<gene>
    <name evidence="1" type="ORF">EZS28_009005</name>
</gene>
<reference evidence="1 2" key="1">
    <citation type="submission" date="2019-03" db="EMBL/GenBank/DDBJ databases">
        <title>Single cell metagenomics reveals metabolic interactions within the superorganism composed of flagellate Streblomastix strix and complex community of Bacteroidetes bacteria on its surface.</title>
        <authorList>
            <person name="Treitli S.C."/>
            <person name="Kolisko M."/>
            <person name="Husnik F."/>
            <person name="Keeling P."/>
            <person name="Hampl V."/>
        </authorList>
    </citation>
    <scope>NUCLEOTIDE SEQUENCE [LARGE SCALE GENOMIC DNA]</scope>
    <source>
        <strain evidence="1">ST1C</strain>
    </source>
</reference>
<sequence>MESSITEQQVTVQLISQTLHEILVVPVSPEVYDQTMMIILAITVFGFQIQGEFTLLGIEGSYCDRIALNWKLELEKLGSVSLSPIYDLDRKVVFALSSIDDYGDKQYY</sequence>
<dbReference type="Proteomes" id="UP000324800">
    <property type="component" value="Unassembled WGS sequence"/>
</dbReference>